<dbReference type="OrthoDB" id="195620at2"/>
<dbReference type="InterPro" id="IPR021557">
    <property type="entry name" value="DUF3016"/>
</dbReference>
<evidence type="ECO:0000313" key="3">
    <source>
        <dbReference type="Proteomes" id="UP000320359"/>
    </source>
</evidence>
<reference evidence="2 3" key="1">
    <citation type="submission" date="2019-07" db="EMBL/GenBank/DDBJ databases">
        <authorList>
            <person name="Yang M."/>
            <person name="Zhao D."/>
            <person name="Xiang H."/>
        </authorList>
    </citation>
    <scope>NUCLEOTIDE SEQUENCE [LARGE SCALE GENOMIC DNA]</scope>
    <source>
        <strain evidence="2 3">IM1326</strain>
    </source>
</reference>
<dbReference type="Pfam" id="PF11454">
    <property type="entry name" value="DUF3016"/>
    <property type="match status" value="1"/>
</dbReference>
<proteinExistence type="predicted"/>
<gene>
    <name evidence="2" type="ORF">FM042_08575</name>
</gene>
<accession>A0A552X1Y1</accession>
<sequence length="182" mass="20463">MMNTLRIYISGLVLGLLVMASASAATVEVNWNNPDKYTDIEVSYMDPGDQFIELYFSRLERHFQRLATMHLPSDYTLEIDVIDIDRAGRVEVRPGAERDRTRVVMGNAVPEMVLSYRLLNSAGDVVASADETLIKGSVLRTEGRSRFPFLNRNDRGAIGPEARMMNLWFLATFIDPDGSAED</sequence>
<feature type="signal peptide" evidence="1">
    <location>
        <begin position="1"/>
        <end position="24"/>
    </location>
</feature>
<dbReference type="EMBL" id="VJWL01000002">
    <property type="protein sequence ID" value="TRW49024.1"/>
    <property type="molecule type" value="Genomic_DNA"/>
</dbReference>
<evidence type="ECO:0000256" key="1">
    <source>
        <dbReference type="SAM" id="SignalP"/>
    </source>
</evidence>
<dbReference type="RefSeq" id="WP_143236008.1">
    <property type="nucleotide sequence ID" value="NZ_VJWL01000002.1"/>
</dbReference>
<comment type="caution">
    <text evidence="2">The sequence shown here is derived from an EMBL/GenBank/DDBJ whole genome shotgun (WGS) entry which is preliminary data.</text>
</comment>
<keyword evidence="1" id="KW-0732">Signal</keyword>
<organism evidence="2 3">
    <name type="scientific">Aliidiomarina halalkaliphila</name>
    <dbReference type="NCBI Taxonomy" id="2593535"/>
    <lineage>
        <taxon>Bacteria</taxon>
        <taxon>Pseudomonadati</taxon>
        <taxon>Pseudomonadota</taxon>
        <taxon>Gammaproteobacteria</taxon>
        <taxon>Alteromonadales</taxon>
        <taxon>Idiomarinaceae</taxon>
        <taxon>Aliidiomarina</taxon>
    </lineage>
</organism>
<keyword evidence="3" id="KW-1185">Reference proteome</keyword>
<feature type="chain" id="PRO_5021704805" evidence="1">
    <location>
        <begin position="25"/>
        <end position="182"/>
    </location>
</feature>
<protein>
    <submittedName>
        <fullName evidence="2">DUF3016 domain-containing protein</fullName>
    </submittedName>
</protein>
<dbReference type="Proteomes" id="UP000320359">
    <property type="component" value="Unassembled WGS sequence"/>
</dbReference>
<name>A0A552X1Y1_9GAMM</name>
<dbReference type="AlphaFoldDB" id="A0A552X1Y1"/>
<evidence type="ECO:0000313" key="2">
    <source>
        <dbReference type="EMBL" id="TRW49024.1"/>
    </source>
</evidence>